<dbReference type="Proteomes" id="UP000597886">
    <property type="component" value="Unassembled WGS sequence"/>
</dbReference>
<organism evidence="2 3">
    <name type="scientific">Ruegeria atlantica</name>
    <dbReference type="NCBI Taxonomy" id="81569"/>
    <lineage>
        <taxon>Bacteria</taxon>
        <taxon>Pseudomonadati</taxon>
        <taxon>Pseudomonadota</taxon>
        <taxon>Alphaproteobacteria</taxon>
        <taxon>Rhodobacterales</taxon>
        <taxon>Roseobacteraceae</taxon>
        <taxon>Ruegeria</taxon>
    </lineage>
</organism>
<feature type="transmembrane region" description="Helical" evidence="1">
    <location>
        <begin position="15"/>
        <end position="35"/>
    </location>
</feature>
<dbReference type="PANTHER" id="PTHR39327:SF1">
    <property type="entry name" value="BLR5470 PROTEIN"/>
    <property type="match status" value="1"/>
</dbReference>
<protein>
    <recommendedName>
        <fullName evidence="4">Periplasmic protein</fullName>
    </recommendedName>
</protein>
<reference evidence="2" key="1">
    <citation type="submission" date="2019-12" db="EMBL/GenBank/DDBJ databases">
        <title>Ruegeria JWLKs population differentiation of coral mucus and skeleton niches.</title>
        <authorList>
            <person name="Luo D."/>
        </authorList>
    </citation>
    <scope>NUCLEOTIDE SEQUENCE</scope>
    <source>
        <strain evidence="2">HKCCD6181</strain>
    </source>
</reference>
<dbReference type="AlphaFoldDB" id="A0AA91BVH5"/>
<evidence type="ECO:0000313" key="2">
    <source>
        <dbReference type="EMBL" id="NOE20413.1"/>
    </source>
</evidence>
<keyword evidence="1" id="KW-0812">Transmembrane</keyword>
<keyword evidence="1" id="KW-1133">Transmembrane helix</keyword>
<sequence length="202" mass="22434">MTNPTLVQGVLSKNLLGYLPMVCFICSFFVSAATLQASELPSIGLDKKIGAPSGAKSLCKDYSWACASARSSGLSVAKENQIVKTINTRVNRRIRAVSDQSQYGTKEYWTLPTQGSGDCEDFALQKKFELVQNGLDPTKLLIATVLDTNRNGHAVLVYRSSEGDLVLDNVTNRIKTWKETRYLFLRIQDPIHPDRWVQVFSG</sequence>
<gene>
    <name evidence="2" type="ORF">GS634_19990</name>
</gene>
<accession>A0AA91BVH5</accession>
<comment type="caution">
    <text evidence="2">The sequence shown here is derived from an EMBL/GenBank/DDBJ whole genome shotgun (WGS) entry which is preliminary data.</text>
</comment>
<evidence type="ECO:0008006" key="4">
    <source>
        <dbReference type="Google" id="ProtNLM"/>
    </source>
</evidence>
<dbReference type="Gene3D" id="3.10.620.30">
    <property type="match status" value="1"/>
</dbReference>
<dbReference type="Pfam" id="PF06035">
    <property type="entry name" value="Peptidase_C93"/>
    <property type="match status" value="1"/>
</dbReference>
<proteinExistence type="predicted"/>
<evidence type="ECO:0000256" key="1">
    <source>
        <dbReference type="SAM" id="Phobius"/>
    </source>
</evidence>
<evidence type="ECO:0000313" key="3">
    <source>
        <dbReference type="Proteomes" id="UP000597886"/>
    </source>
</evidence>
<dbReference type="PANTHER" id="PTHR39327">
    <property type="match status" value="1"/>
</dbReference>
<dbReference type="EMBL" id="WVRA01000010">
    <property type="protein sequence ID" value="NOE20413.1"/>
    <property type="molecule type" value="Genomic_DNA"/>
</dbReference>
<name>A0AA91BVH5_9RHOB</name>
<dbReference type="InterPro" id="IPR010319">
    <property type="entry name" value="Transglutaminase-like_Cys_pept"/>
</dbReference>
<keyword evidence="1" id="KW-0472">Membrane</keyword>